<evidence type="ECO:0000313" key="4">
    <source>
        <dbReference type="EMBL" id="ETS74625.1"/>
    </source>
</evidence>
<dbReference type="CDD" id="cd08646">
    <property type="entry name" value="FMT_core_Met-tRNA-FMT_N"/>
    <property type="match status" value="1"/>
</dbReference>
<dbReference type="OMA" id="CKAREAH"/>
<dbReference type="RefSeq" id="XP_007839881.1">
    <property type="nucleotide sequence ID" value="XM_007841690.1"/>
</dbReference>
<protein>
    <recommendedName>
        <fullName evidence="1">methionyl-tRNA formyltransferase</fullName>
        <ecNumber evidence="1">2.1.2.9</ecNumber>
    </recommendedName>
</protein>
<dbReference type="Gene3D" id="3.40.50.12230">
    <property type="match status" value="1"/>
</dbReference>
<sequence length="444" mass="48931">MRLRLKPLLAAACSRPARPSHFEAWLAPLVRDVTTCRRFQSHQSTQKRSEPLRILFCGSDEFSSANLRALHEEQLRNPGLIESIDVVVRPGKRVGRGNKKIQHPPIRDVATELKLTIHERDTFTGWTMPTNINLIIAVSFGLFVPARLLRAARYGGLNVHPSLLPEFRGAAPLHHALLAGRAATGVTLQTLDDRTFDAGVVLAQTPLSDGSLFAIPPGCTVPELQAGLTPLATEMLVSSLREGRHVPPHRAVGWQQQQQQQQQDGSASGSETPKGLLPDATAWAPKITPQMRQLVPPSDQASPAWTARQTVLRQRVIGPLWCKAREAHGKVKRVIVDDAMEEVAVPESDVFNPEKGLYKKLQIHRSSGRPALDEQGGEDSIVSVIFWVPHDSEDIYLVESQTAALKIGRLKIEGDKAKPATVALAHFESEVVEQNMIDAQYVLR</sequence>
<dbReference type="EMBL" id="KI912119">
    <property type="protein sequence ID" value="ETS74625.1"/>
    <property type="molecule type" value="Genomic_DNA"/>
</dbReference>
<feature type="domain" description="Formyl transferase N-terminal" evidence="3">
    <location>
        <begin position="53"/>
        <end position="205"/>
    </location>
</feature>
<dbReference type="OrthoDB" id="10268103at2759"/>
<dbReference type="KEGG" id="pfy:PFICI_13109"/>
<accession>W3WL29</accession>
<dbReference type="InterPro" id="IPR036477">
    <property type="entry name" value="Formyl_transf_N_sf"/>
</dbReference>
<dbReference type="GO" id="GO:0004479">
    <property type="term" value="F:methionyl-tRNA formyltransferase activity"/>
    <property type="evidence" value="ECO:0007669"/>
    <property type="project" value="UniProtKB-EC"/>
</dbReference>
<dbReference type="SUPFAM" id="SSF53328">
    <property type="entry name" value="Formyltransferase"/>
    <property type="match status" value="1"/>
</dbReference>
<dbReference type="Pfam" id="PF00551">
    <property type="entry name" value="Formyl_trans_N"/>
    <property type="match status" value="1"/>
</dbReference>
<dbReference type="InterPro" id="IPR041711">
    <property type="entry name" value="Met-tRNA-FMT_N"/>
</dbReference>
<feature type="region of interest" description="Disordered" evidence="2">
    <location>
        <begin position="250"/>
        <end position="279"/>
    </location>
</feature>
<dbReference type="InParanoid" id="W3WL29"/>
<dbReference type="HOGENOM" id="CLU_033347_0_2_1"/>
<dbReference type="AlphaFoldDB" id="W3WL29"/>
<reference evidence="5" key="1">
    <citation type="journal article" date="2015" name="BMC Genomics">
        <title>Genomic and transcriptomic analysis of the endophytic fungus Pestalotiopsis fici reveals its lifestyle and high potential for synthesis of natural products.</title>
        <authorList>
            <person name="Wang X."/>
            <person name="Zhang X."/>
            <person name="Liu L."/>
            <person name="Xiang M."/>
            <person name="Wang W."/>
            <person name="Sun X."/>
            <person name="Che Y."/>
            <person name="Guo L."/>
            <person name="Liu G."/>
            <person name="Guo L."/>
            <person name="Wang C."/>
            <person name="Yin W.B."/>
            <person name="Stadler M."/>
            <person name="Zhang X."/>
            <person name="Liu X."/>
        </authorList>
    </citation>
    <scope>NUCLEOTIDE SEQUENCE [LARGE SCALE GENOMIC DNA]</scope>
    <source>
        <strain evidence="5">W106-1 / CGMCC3.15140</strain>
    </source>
</reference>
<dbReference type="Proteomes" id="UP000030651">
    <property type="component" value="Unassembled WGS sequence"/>
</dbReference>
<dbReference type="eggNOG" id="KOG3082">
    <property type="taxonomic scope" value="Eukaryota"/>
</dbReference>
<dbReference type="GeneID" id="19278122"/>
<evidence type="ECO:0000313" key="5">
    <source>
        <dbReference type="Proteomes" id="UP000030651"/>
    </source>
</evidence>
<keyword evidence="5" id="KW-1185">Reference proteome</keyword>
<evidence type="ECO:0000259" key="3">
    <source>
        <dbReference type="Pfam" id="PF00551"/>
    </source>
</evidence>
<dbReference type="PANTHER" id="PTHR11138">
    <property type="entry name" value="METHIONYL-TRNA FORMYLTRANSFERASE"/>
    <property type="match status" value="1"/>
</dbReference>
<evidence type="ECO:0000256" key="2">
    <source>
        <dbReference type="SAM" id="MobiDB-lite"/>
    </source>
</evidence>
<dbReference type="EC" id="2.1.2.9" evidence="1"/>
<evidence type="ECO:0000256" key="1">
    <source>
        <dbReference type="ARBA" id="ARBA00012261"/>
    </source>
</evidence>
<dbReference type="PANTHER" id="PTHR11138:SF5">
    <property type="entry name" value="METHIONYL-TRNA FORMYLTRANSFERASE, MITOCHONDRIAL"/>
    <property type="match status" value="1"/>
</dbReference>
<proteinExistence type="predicted"/>
<organism evidence="4 5">
    <name type="scientific">Pestalotiopsis fici (strain W106-1 / CGMCC3.15140)</name>
    <dbReference type="NCBI Taxonomy" id="1229662"/>
    <lineage>
        <taxon>Eukaryota</taxon>
        <taxon>Fungi</taxon>
        <taxon>Dikarya</taxon>
        <taxon>Ascomycota</taxon>
        <taxon>Pezizomycotina</taxon>
        <taxon>Sordariomycetes</taxon>
        <taxon>Xylariomycetidae</taxon>
        <taxon>Amphisphaeriales</taxon>
        <taxon>Sporocadaceae</taxon>
        <taxon>Pestalotiopsis</taxon>
    </lineage>
</organism>
<gene>
    <name evidence="4" type="ORF">PFICI_13109</name>
</gene>
<dbReference type="GO" id="GO:0005739">
    <property type="term" value="C:mitochondrion"/>
    <property type="evidence" value="ECO:0007669"/>
    <property type="project" value="TreeGrafter"/>
</dbReference>
<dbReference type="STRING" id="1229662.W3WL29"/>
<name>W3WL29_PESFW</name>
<dbReference type="InterPro" id="IPR002376">
    <property type="entry name" value="Formyl_transf_N"/>
</dbReference>